<proteinExistence type="predicted"/>
<name>A0A6A6HGT5_VIRVR</name>
<gene>
    <name evidence="2" type="ORF">EV356DRAFT_497351</name>
</gene>
<evidence type="ECO:0000313" key="3">
    <source>
        <dbReference type="Proteomes" id="UP000800092"/>
    </source>
</evidence>
<dbReference type="EMBL" id="ML991782">
    <property type="protein sequence ID" value="KAF2237058.1"/>
    <property type="molecule type" value="Genomic_DNA"/>
</dbReference>
<dbReference type="Proteomes" id="UP000800092">
    <property type="component" value="Unassembled WGS sequence"/>
</dbReference>
<keyword evidence="3" id="KW-1185">Reference proteome</keyword>
<sequence length="268" mass="29316">MDEPSTIAALAALHRIAHEPTGSRENLVKIARITLREVHAWARGPYDQKENDGYDQKDLSSLVTAAKTLCNNLGPSEAQWAKVVVTAHSKFTAICEHERFCANGHYLGKPSGGPVLSGYYALATSIKTIKEFQPSTSRILIPTWEAFLVVHRSPEYHTTVVQKKKIKSSGEHGGFQDSEFLTPDQMAIIVELAGKRFGGGESCCLGVREAGQDEDFTAYKLGDEKSQVTLWVCDTGEGKGPLWAGFERESPNAETDVLRSPPKGRSPS</sequence>
<dbReference type="AlphaFoldDB" id="A0A6A6HGT5"/>
<evidence type="ECO:0000256" key="1">
    <source>
        <dbReference type="SAM" id="MobiDB-lite"/>
    </source>
</evidence>
<accession>A0A6A6HGT5</accession>
<evidence type="ECO:0000313" key="2">
    <source>
        <dbReference type="EMBL" id="KAF2237058.1"/>
    </source>
</evidence>
<reference evidence="2" key="1">
    <citation type="journal article" date="2020" name="Stud. Mycol.">
        <title>101 Dothideomycetes genomes: a test case for predicting lifestyles and emergence of pathogens.</title>
        <authorList>
            <person name="Haridas S."/>
            <person name="Albert R."/>
            <person name="Binder M."/>
            <person name="Bloem J."/>
            <person name="Labutti K."/>
            <person name="Salamov A."/>
            <person name="Andreopoulos B."/>
            <person name="Baker S."/>
            <person name="Barry K."/>
            <person name="Bills G."/>
            <person name="Bluhm B."/>
            <person name="Cannon C."/>
            <person name="Castanera R."/>
            <person name="Culley D."/>
            <person name="Daum C."/>
            <person name="Ezra D."/>
            <person name="Gonzalez J."/>
            <person name="Henrissat B."/>
            <person name="Kuo A."/>
            <person name="Liang C."/>
            <person name="Lipzen A."/>
            <person name="Lutzoni F."/>
            <person name="Magnuson J."/>
            <person name="Mondo S."/>
            <person name="Nolan M."/>
            <person name="Ohm R."/>
            <person name="Pangilinan J."/>
            <person name="Park H.-J."/>
            <person name="Ramirez L."/>
            <person name="Alfaro M."/>
            <person name="Sun H."/>
            <person name="Tritt A."/>
            <person name="Yoshinaga Y."/>
            <person name="Zwiers L.-H."/>
            <person name="Turgeon B."/>
            <person name="Goodwin S."/>
            <person name="Spatafora J."/>
            <person name="Crous P."/>
            <person name="Grigoriev I."/>
        </authorList>
    </citation>
    <scope>NUCLEOTIDE SEQUENCE</scope>
    <source>
        <strain evidence="2">Tuck. ex Michener</strain>
    </source>
</reference>
<feature type="region of interest" description="Disordered" evidence="1">
    <location>
        <begin position="243"/>
        <end position="268"/>
    </location>
</feature>
<organism evidence="2 3">
    <name type="scientific">Viridothelium virens</name>
    <name type="common">Speckled blister lichen</name>
    <name type="synonym">Trypethelium virens</name>
    <dbReference type="NCBI Taxonomy" id="1048519"/>
    <lineage>
        <taxon>Eukaryota</taxon>
        <taxon>Fungi</taxon>
        <taxon>Dikarya</taxon>
        <taxon>Ascomycota</taxon>
        <taxon>Pezizomycotina</taxon>
        <taxon>Dothideomycetes</taxon>
        <taxon>Dothideomycetes incertae sedis</taxon>
        <taxon>Trypetheliales</taxon>
        <taxon>Trypetheliaceae</taxon>
        <taxon>Viridothelium</taxon>
    </lineage>
</organism>
<protein>
    <submittedName>
        <fullName evidence="2">Uncharacterized protein</fullName>
    </submittedName>
</protein>